<sequence>MSNIENEKTSKELELGVSLVSLENSCFSREWILQLNQQEQINHFICLICKQVARNPIEMDCAQHQDLNESLIVGANCLKQFLSTNPDSCPVQPHNCCLYSPNRAAQLHIGDLRVTCPRQFRQDSQITTQRQQSEEEGDEKIACDFKGKIKELNEHLDNFCPLKLFDCWYKPFGCVHACPKQKLKQHLILKLKFHFDLVVKFVNSLKQTIQFHQATTNNKKIKQDEITQLRLQVEFNEKKNEENKI</sequence>
<accession>X6N5M1</accession>
<name>X6N5M1_RETFI</name>
<feature type="non-terminal residue" evidence="1">
    <location>
        <position position="245"/>
    </location>
</feature>
<organism evidence="1 2">
    <name type="scientific">Reticulomyxa filosa</name>
    <dbReference type="NCBI Taxonomy" id="46433"/>
    <lineage>
        <taxon>Eukaryota</taxon>
        <taxon>Sar</taxon>
        <taxon>Rhizaria</taxon>
        <taxon>Retaria</taxon>
        <taxon>Foraminifera</taxon>
        <taxon>Monothalamids</taxon>
        <taxon>Reticulomyxidae</taxon>
        <taxon>Reticulomyxa</taxon>
    </lineage>
</organism>
<dbReference type="EMBL" id="ASPP01011999">
    <property type="protein sequence ID" value="ETO21044.1"/>
    <property type="molecule type" value="Genomic_DNA"/>
</dbReference>
<dbReference type="Proteomes" id="UP000023152">
    <property type="component" value="Unassembled WGS sequence"/>
</dbReference>
<evidence type="ECO:0008006" key="3">
    <source>
        <dbReference type="Google" id="ProtNLM"/>
    </source>
</evidence>
<proteinExistence type="predicted"/>
<dbReference type="AlphaFoldDB" id="X6N5M1"/>
<comment type="caution">
    <text evidence="1">The sequence shown here is derived from an EMBL/GenBank/DDBJ whole genome shotgun (WGS) entry which is preliminary data.</text>
</comment>
<evidence type="ECO:0000313" key="2">
    <source>
        <dbReference type="Proteomes" id="UP000023152"/>
    </source>
</evidence>
<keyword evidence="2" id="KW-1185">Reference proteome</keyword>
<gene>
    <name evidence="1" type="ORF">RFI_16161</name>
</gene>
<protein>
    <recommendedName>
        <fullName evidence="3">TRAF-type domain-containing protein</fullName>
    </recommendedName>
</protein>
<reference evidence="1 2" key="1">
    <citation type="journal article" date="2013" name="Curr. Biol.">
        <title>The Genome of the Foraminiferan Reticulomyxa filosa.</title>
        <authorList>
            <person name="Glockner G."/>
            <person name="Hulsmann N."/>
            <person name="Schleicher M."/>
            <person name="Noegel A.A."/>
            <person name="Eichinger L."/>
            <person name="Gallinger C."/>
            <person name="Pawlowski J."/>
            <person name="Sierra R."/>
            <person name="Euteneuer U."/>
            <person name="Pillet L."/>
            <person name="Moustafa A."/>
            <person name="Platzer M."/>
            <person name="Groth M."/>
            <person name="Szafranski K."/>
            <person name="Schliwa M."/>
        </authorList>
    </citation>
    <scope>NUCLEOTIDE SEQUENCE [LARGE SCALE GENOMIC DNA]</scope>
</reference>
<dbReference type="Gene3D" id="3.30.40.10">
    <property type="entry name" value="Zinc/RING finger domain, C3HC4 (zinc finger)"/>
    <property type="match status" value="1"/>
</dbReference>
<dbReference type="InterPro" id="IPR013083">
    <property type="entry name" value="Znf_RING/FYVE/PHD"/>
</dbReference>
<evidence type="ECO:0000313" key="1">
    <source>
        <dbReference type="EMBL" id="ETO21044.1"/>
    </source>
</evidence>